<keyword evidence="2 4" id="KW-0862">Zinc</keyword>
<dbReference type="PANTHER" id="PTHR43401:SF2">
    <property type="entry name" value="L-THREONINE 3-DEHYDROGENASE"/>
    <property type="match status" value="1"/>
</dbReference>
<gene>
    <name evidence="6" type="primary">gutB_1</name>
    <name evidence="6" type="ORF">DSM104329_01711</name>
</gene>
<dbReference type="InterPro" id="IPR050129">
    <property type="entry name" value="Zn_alcohol_dh"/>
</dbReference>
<evidence type="ECO:0000256" key="4">
    <source>
        <dbReference type="RuleBase" id="RU361277"/>
    </source>
</evidence>
<dbReference type="InterPro" id="IPR002328">
    <property type="entry name" value="ADH_Zn_CS"/>
</dbReference>
<protein>
    <submittedName>
        <fullName evidence="6">Sorbitol dehydrogenase</fullName>
        <ecNumber evidence="6">1.1.1.-</ecNumber>
    </submittedName>
</protein>
<dbReference type="AlphaFoldDB" id="A0A9E7C072"/>
<dbReference type="Pfam" id="PF00107">
    <property type="entry name" value="ADH_zinc_N"/>
    <property type="match status" value="1"/>
</dbReference>
<dbReference type="SUPFAM" id="SSF50129">
    <property type="entry name" value="GroES-like"/>
    <property type="match status" value="1"/>
</dbReference>
<dbReference type="InterPro" id="IPR013149">
    <property type="entry name" value="ADH-like_C"/>
</dbReference>
<evidence type="ECO:0000256" key="3">
    <source>
        <dbReference type="ARBA" id="ARBA00023002"/>
    </source>
</evidence>
<name>A0A9E7C072_9ACTN</name>
<dbReference type="InterPro" id="IPR036291">
    <property type="entry name" value="NAD(P)-bd_dom_sf"/>
</dbReference>
<organism evidence="6 7">
    <name type="scientific">Capillimicrobium parvum</name>
    <dbReference type="NCBI Taxonomy" id="2884022"/>
    <lineage>
        <taxon>Bacteria</taxon>
        <taxon>Bacillati</taxon>
        <taxon>Actinomycetota</taxon>
        <taxon>Thermoleophilia</taxon>
        <taxon>Solirubrobacterales</taxon>
        <taxon>Capillimicrobiaceae</taxon>
        <taxon>Capillimicrobium</taxon>
    </lineage>
</organism>
<keyword evidence="7" id="KW-1185">Reference proteome</keyword>
<comment type="cofactor">
    <cofactor evidence="4">
        <name>Zn(2+)</name>
        <dbReference type="ChEBI" id="CHEBI:29105"/>
    </cofactor>
</comment>
<evidence type="ECO:0000256" key="1">
    <source>
        <dbReference type="ARBA" id="ARBA00022723"/>
    </source>
</evidence>
<dbReference type="Proteomes" id="UP001162834">
    <property type="component" value="Chromosome"/>
</dbReference>
<evidence type="ECO:0000313" key="7">
    <source>
        <dbReference type="Proteomes" id="UP001162834"/>
    </source>
</evidence>
<dbReference type="InterPro" id="IPR011032">
    <property type="entry name" value="GroES-like_sf"/>
</dbReference>
<dbReference type="GO" id="GO:0016491">
    <property type="term" value="F:oxidoreductase activity"/>
    <property type="evidence" value="ECO:0007669"/>
    <property type="project" value="UniProtKB-KW"/>
</dbReference>
<evidence type="ECO:0000259" key="5">
    <source>
        <dbReference type="SMART" id="SM00829"/>
    </source>
</evidence>
<dbReference type="PROSITE" id="PS00059">
    <property type="entry name" value="ADH_ZINC"/>
    <property type="match status" value="1"/>
</dbReference>
<feature type="domain" description="Enoyl reductase (ER)" evidence="5">
    <location>
        <begin position="21"/>
        <end position="350"/>
    </location>
</feature>
<dbReference type="SUPFAM" id="SSF51735">
    <property type="entry name" value="NAD(P)-binding Rossmann-fold domains"/>
    <property type="match status" value="1"/>
</dbReference>
<comment type="similarity">
    <text evidence="4">Belongs to the zinc-containing alcohol dehydrogenase family.</text>
</comment>
<dbReference type="PANTHER" id="PTHR43401">
    <property type="entry name" value="L-THREONINE 3-DEHYDROGENASE"/>
    <property type="match status" value="1"/>
</dbReference>
<keyword evidence="3 6" id="KW-0560">Oxidoreductase</keyword>
<proteinExistence type="inferred from homology"/>
<dbReference type="Gene3D" id="3.40.50.720">
    <property type="entry name" value="NAD(P)-binding Rossmann-like Domain"/>
    <property type="match status" value="1"/>
</dbReference>
<evidence type="ECO:0000313" key="6">
    <source>
        <dbReference type="EMBL" id="UGS35324.1"/>
    </source>
</evidence>
<dbReference type="KEGG" id="sbae:DSM104329_01711"/>
<dbReference type="GO" id="GO:0008270">
    <property type="term" value="F:zinc ion binding"/>
    <property type="evidence" value="ECO:0007669"/>
    <property type="project" value="InterPro"/>
</dbReference>
<reference evidence="6" key="1">
    <citation type="journal article" date="2022" name="Int. J. Syst. Evol. Microbiol.">
        <title>Pseudomonas aegrilactucae sp. nov. and Pseudomonas morbosilactucae sp. nov., pathogens causing bacterial rot of lettuce in Japan.</title>
        <authorList>
            <person name="Sawada H."/>
            <person name="Fujikawa T."/>
            <person name="Satou M."/>
        </authorList>
    </citation>
    <scope>NUCLEOTIDE SEQUENCE</scope>
    <source>
        <strain evidence="6">0166_1</strain>
    </source>
</reference>
<keyword evidence="1 4" id="KW-0479">Metal-binding</keyword>
<dbReference type="SMART" id="SM00829">
    <property type="entry name" value="PKS_ER"/>
    <property type="match status" value="1"/>
</dbReference>
<dbReference type="EMBL" id="CP087164">
    <property type="protein sequence ID" value="UGS35324.1"/>
    <property type="molecule type" value="Genomic_DNA"/>
</dbReference>
<dbReference type="EC" id="1.1.1.-" evidence="6"/>
<dbReference type="Pfam" id="PF08240">
    <property type="entry name" value="ADH_N"/>
    <property type="match status" value="1"/>
</dbReference>
<sequence>MTGSVTDVSVPPPTMQAVLLTAPEEIELAAMPVPEPGPGEVRVAVRAGGICGSDLSTYRGHHPFRVPPVVLGHEVSGVVEALGPGVTNLTPGDRVALLPLVACGSCEPCGRGETNLCTDRRVPGVGWAGTFSDWIVAPAALLYRVPGNVSFEAGALVEPAAVALRACRVGGVGAGTRLAVIGAGSIGTLVAMIARELGAGAPLVTDIKPFNLEMAGRLAGAHAVHAREDDLAAAGRRVSGGSGFDVLVIAAAAPDVVAEALALCRPGGVVVVVALFGEDVPLPVDQVVVRELQLRGSYVYTSRDFSDALGLIADGRLDVEALITRRTGFDSAPEVFASLVRGADELKVILQPADR</sequence>
<accession>A0A9E7C072</accession>
<evidence type="ECO:0000256" key="2">
    <source>
        <dbReference type="ARBA" id="ARBA00022833"/>
    </source>
</evidence>
<dbReference type="Gene3D" id="3.90.180.10">
    <property type="entry name" value="Medium-chain alcohol dehydrogenases, catalytic domain"/>
    <property type="match status" value="1"/>
</dbReference>
<dbReference type="InterPro" id="IPR013154">
    <property type="entry name" value="ADH-like_N"/>
</dbReference>
<dbReference type="InterPro" id="IPR020843">
    <property type="entry name" value="ER"/>
</dbReference>